<feature type="non-terminal residue" evidence="2">
    <location>
        <position position="80"/>
    </location>
</feature>
<gene>
    <name evidence="2" type="ORF">Tci_895437</name>
</gene>
<organism evidence="2">
    <name type="scientific">Tanacetum cinerariifolium</name>
    <name type="common">Dalmatian daisy</name>
    <name type="synonym">Chrysanthemum cinerariifolium</name>
    <dbReference type="NCBI Taxonomy" id="118510"/>
    <lineage>
        <taxon>Eukaryota</taxon>
        <taxon>Viridiplantae</taxon>
        <taxon>Streptophyta</taxon>
        <taxon>Embryophyta</taxon>
        <taxon>Tracheophyta</taxon>
        <taxon>Spermatophyta</taxon>
        <taxon>Magnoliopsida</taxon>
        <taxon>eudicotyledons</taxon>
        <taxon>Gunneridae</taxon>
        <taxon>Pentapetalae</taxon>
        <taxon>asterids</taxon>
        <taxon>campanulids</taxon>
        <taxon>Asterales</taxon>
        <taxon>Asteraceae</taxon>
        <taxon>Asteroideae</taxon>
        <taxon>Anthemideae</taxon>
        <taxon>Anthemidinae</taxon>
        <taxon>Tanacetum</taxon>
    </lineage>
</organism>
<evidence type="ECO:0000256" key="1">
    <source>
        <dbReference type="SAM" id="MobiDB-lite"/>
    </source>
</evidence>
<feature type="region of interest" description="Disordered" evidence="1">
    <location>
        <begin position="1"/>
        <end position="37"/>
    </location>
</feature>
<name>A0A699UPY7_TANCI</name>
<feature type="compositionally biased region" description="Acidic residues" evidence="1">
    <location>
        <begin position="1"/>
        <end position="25"/>
    </location>
</feature>
<reference evidence="2" key="1">
    <citation type="journal article" date="2019" name="Sci. Rep.">
        <title>Draft genome of Tanacetum cinerariifolium, the natural source of mosquito coil.</title>
        <authorList>
            <person name="Yamashiro T."/>
            <person name="Shiraishi A."/>
            <person name="Satake H."/>
            <person name="Nakayama K."/>
        </authorList>
    </citation>
    <scope>NUCLEOTIDE SEQUENCE</scope>
</reference>
<proteinExistence type="predicted"/>
<dbReference type="EMBL" id="BKCJ011344935">
    <property type="protein sequence ID" value="GFD23468.1"/>
    <property type="molecule type" value="Genomic_DNA"/>
</dbReference>
<accession>A0A699UPY7</accession>
<dbReference type="AlphaFoldDB" id="A0A699UPY7"/>
<sequence length="80" mass="8937">DGDDDDGDSSGYDADDEEEEEEYEVGESSTRGQGVDYGFSNTVEAKMRHRAIRGVWYGIRDTWIDLAEAVPEMAPTTLEE</sequence>
<evidence type="ECO:0000313" key="2">
    <source>
        <dbReference type="EMBL" id="GFD23468.1"/>
    </source>
</evidence>
<comment type="caution">
    <text evidence="2">The sequence shown here is derived from an EMBL/GenBank/DDBJ whole genome shotgun (WGS) entry which is preliminary data.</text>
</comment>
<feature type="non-terminal residue" evidence="2">
    <location>
        <position position="1"/>
    </location>
</feature>
<protein>
    <submittedName>
        <fullName evidence="2">Uncharacterized protein</fullName>
    </submittedName>
</protein>